<dbReference type="EMBL" id="CACVKT020007819">
    <property type="protein sequence ID" value="CAC5410850.1"/>
    <property type="molecule type" value="Genomic_DNA"/>
</dbReference>
<dbReference type="OrthoDB" id="6148800at2759"/>
<keyword evidence="2" id="KW-1185">Reference proteome</keyword>
<name>A0A6J8DVN7_MYTCO</name>
<protein>
    <recommendedName>
        <fullName evidence="3">Reverse transcriptase domain-containing protein</fullName>
    </recommendedName>
</protein>
<sequence length="464" mass="53290">MEICPLLFICYNFQLSLYAGGSVEQFYSLPKYLTSALKQCMLHPVNCKHALFSNGIGTNLDKPQEGHQTVIDKHQSLEIKNDTLKDRTKNPIDVNGTERRLDLDINGTIVNKPQEGHQTVIDKHQSLEIKNDTLKDRTKNPIDVNGTERRLNLDINGNFNASYLAKWYRKKTKSGHKRLRKEYNKSLKLARQKFVNDLVTKRDTLNENNPKLFWETIHKLKNKTVKTNPISVSDWHKYMNDLYAANNDENPNFIPTAQDFSDTGPLDFPFNCGEVRKGIHKLKNNKQPGIDMIPNEFIKYGKNKLLPSFVNLFNRILSSGVFPDCWNISCTTFIHKNGDINCCDNYRCLGLTSCFGKLFTSLLQTRLNGYLDDHNLYNKFQAGFRPDYRTNVDKPPAEHQTEVDKHHSLEIKNDTLKDRIKNPTDVNGTEGRLDLDINGNFIASYLVITVEYRCNKPLLLSVSS</sequence>
<evidence type="ECO:0000313" key="2">
    <source>
        <dbReference type="Proteomes" id="UP000507470"/>
    </source>
</evidence>
<dbReference type="Proteomes" id="UP000507470">
    <property type="component" value="Unassembled WGS sequence"/>
</dbReference>
<dbReference type="PANTHER" id="PTHR19446">
    <property type="entry name" value="REVERSE TRANSCRIPTASES"/>
    <property type="match status" value="1"/>
</dbReference>
<organism evidence="1 2">
    <name type="scientific">Mytilus coruscus</name>
    <name type="common">Sea mussel</name>
    <dbReference type="NCBI Taxonomy" id="42192"/>
    <lineage>
        <taxon>Eukaryota</taxon>
        <taxon>Metazoa</taxon>
        <taxon>Spiralia</taxon>
        <taxon>Lophotrochozoa</taxon>
        <taxon>Mollusca</taxon>
        <taxon>Bivalvia</taxon>
        <taxon>Autobranchia</taxon>
        <taxon>Pteriomorphia</taxon>
        <taxon>Mytilida</taxon>
        <taxon>Mytiloidea</taxon>
        <taxon>Mytilidae</taxon>
        <taxon>Mytilinae</taxon>
        <taxon>Mytilus</taxon>
    </lineage>
</organism>
<gene>
    <name evidence="1" type="ORF">MCOR_44008</name>
</gene>
<evidence type="ECO:0000313" key="1">
    <source>
        <dbReference type="EMBL" id="CAC5410850.1"/>
    </source>
</evidence>
<accession>A0A6J8DVN7</accession>
<evidence type="ECO:0008006" key="3">
    <source>
        <dbReference type="Google" id="ProtNLM"/>
    </source>
</evidence>
<reference evidence="1 2" key="1">
    <citation type="submission" date="2020-06" db="EMBL/GenBank/DDBJ databases">
        <authorList>
            <person name="Li R."/>
            <person name="Bekaert M."/>
        </authorList>
    </citation>
    <scope>NUCLEOTIDE SEQUENCE [LARGE SCALE GENOMIC DNA]</scope>
    <source>
        <strain evidence="2">wild</strain>
    </source>
</reference>
<dbReference type="AlphaFoldDB" id="A0A6J8DVN7"/>
<proteinExistence type="predicted"/>